<evidence type="ECO:0000313" key="2">
    <source>
        <dbReference type="Proteomes" id="UP000544551"/>
    </source>
</evidence>
<dbReference type="Proteomes" id="UP000544551">
    <property type="component" value="Unassembled WGS sequence"/>
</dbReference>
<sequence>MADHIISLKSAELLHHFPKDYRNEKGGDYGTVYTLAYPHAFGVEVPYFKDPSHLAAWLAGFAAHNNSVLDHDGDK</sequence>
<proteinExistence type="predicted"/>
<protein>
    <submittedName>
        <fullName evidence="1">Uncharacterized protein</fullName>
    </submittedName>
</protein>
<reference evidence="1 2" key="1">
    <citation type="submission" date="2020-04" db="EMBL/GenBank/DDBJ databases">
        <authorList>
            <person name="Hitch T.C.A."/>
            <person name="Wylensek D."/>
            <person name="Clavel T."/>
        </authorList>
    </citation>
    <scope>NUCLEOTIDE SEQUENCE [LARGE SCALE GENOMIC DNA]</scope>
    <source>
        <strain evidence="1 2">BL-383-APC-3D</strain>
    </source>
</reference>
<gene>
    <name evidence="1" type="ORF">HF853_06740</name>
</gene>
<evidence type="ECO:0000313" key="1">
    <source>
        <dbReference type="EMBL" id="NME89369.1"/>
    </source>
</evidence>
<organism evidence="1 2">
    <name type="scientific">Corynebacterium stationis</name>
    <dbReference type="NCBI Taxonomy" id="1705"/>
    <lineage>
        <taxon>Bacteria</taxon>
        <taxon>Bacillati</taxon>
        <taxon>Actinomycetota</taxon>
        <taxon>Actinomycetes</taxon>
        <taxon>Mycobacteriales</taxon>
        <taxon>Corynebacteriaceae</taxon>
        <taxon>Corynebacterium</taxon>
    </lineage>
</organism>
<dbReference type="EMBL" id="JABAFZ010000005">
    <property type="protein sequence ID" value="NME89369.1"/>
    <property type="molecule type" value="Genomic_DNA"/>
</dbReference>
<dbReference type="AlphaFoldDB" id="A0AB36CKX9"/>
<dbReference type="RefSeq" id="WP_168969613.1">
    <property type="nucleotide sequence ID" value="NZ_JABAFZ010000005.1"/>
</dbReference>
<accession>A0AB36CKX9</accession>
<comment type="caution">
    <text evidence="1">The sequence shown here is derived from an EMBL/GenBank/DDBJ whole genome shotgun (WGS) entry which is preliminary data.</text>
</comment>
<name>A0AB36CKX9_9CORY</name>